<dbReference type="PANTHER" id="PTHR30290:SF83">
    <property type="entry name" value="ABC TRANSPORTER SUBSTRATE-BINDING PROTEIN"/>
    <property type="match status" value="1"/>
</dbReference>
<dbReference type="Gene3D" id="3.10.105.10">
    <property type="entry name" value="Dipeptide-binding Protein, Domain 3"/>
    <property type="match status" value="1"/>
</dbReference>
<dbReference type="Pfam" id="PF00496">
    <property type="entry name" value="SBP_bac_5"/>
    <property type="match status" value="1"/>
</dbReference>
<proteinExistence type="inferred from homology"/>
<feature type="domain" description="Solute-binding protein family 5" evidence="4">
    <location>
        <begin position="90"/>
        <end position="466"/>
    </location>
</feature>
<dbReference type="PROSITE" id="PS51257">
    <property type="entry name" value="PROKAR_LIPOPROTEIN"/>
    <property type="match status" value="1"/>
</dbReference>
<evidence type="ECO:0000256" key="2">
    <source>
        <dbReference type="ARBA" id="ARBA00022729"/>
    </source>
</evidence>
<evidence type="ECO:0000259" key="4">
    <source>
        <dbReference type="Pfam" id="PF00496"/>
    </source>
</evidence>
<dbReference type="AlphaFoldDB" id="A0A6J7RWU3"/>
<dbReference type="GO" id="GO:1904680">
    <property type="term" value="F:peptide transmembrane transporter activity"/>
    <property type="evidence" value="ECO:0007669"/>
    <property type="project" value="TreeGrafter"/>
</dbReference>
<dbReference type="PANTHER" id="PTHR30290">
    <property type="entry name" value="PERIPLASMIC BINDING COMPONENT OF ABC TRANSPORTER"/>
    <property type="match status" value="1"/>
</dbReference>
<evidence type="ECO:0000256" key="3">
    <source>
        <dbReference type="SAM" id="MobiDB-lite"/>
    </source>
</evidence>
<evidence type="ECO:0000256" key="1">
    <source>
        <dbReference type="ARBA" id="ARBA00005695"/>
    </source>
</evidence>
<reference evidence="5" key="1">
    <citation type="submission" date="2020-05" db="EMBL/GenBank/DDBJ databases">
        <authorList>
            <person name="Chiriac C."/>
            <person name="Salcher M."/>
            <person name="Ghai R."/>
            <person name="Kavagutti S V."/>
        </authorList>
    </citation>
    <scope>NUCLEOTIDE SEQUENCE</scope>
</reference>
<keyword evidence="2" id="KW-0732">Signal</keyword>
<dbReference type="InterPro" id="IPR039424">
    <property type="entry name" value="SBP_5"/>
</dbReference>
<dbReference type="PROSITE" id="PS01040">
    <property type="entry name" value="SBP_BACTERIAL_5"/>
    <property type="match status" value="1"/>
</dbReference>
<sequence>MINVRSLFVVPVLVALFAVAGCGSSSSSSDSSTAASGDVPQGGTLHVGAVDNPDHLDPAFAYTAESWEILEATNNGLLGFKKVAGDAGTEVEPDLAKALPTVSSDGKTYTFTLRDGVKFGPPASRAIKASDVKATIERLFSADSPGVGFYTGIAGAEEFQKNPTSGGISGIVADDSKGTVAFKLTKKDGTFNEYMSIPFSFILPAGTPNKDISTEKKYRVPTGPYAISTYVPKESIKLTRNPDFKAWAPDQAKGNLDAIDIKIGVTPEQAVNEIANGQLDWYLQTVAPDRLTEIKGRYPDQVEDYVRANITFFTLNTRKAPLTDVNVRKAINYAVDRDALVKIFGGQGAASENILPPTMGTAYAAHSFYPYDLPKAKQLVDASGTKGQSVEVWASNTDPQPKAAQYMASVLESLGYKATVKTLDEGIYYDTVGNQKTDPQISYNDWNQDFAEGSNFIDPLLNGDRITNEGNNNGANIDVPELNSKINAALEMPLGPERNKQWAEIDATMMKDYAPWVPFLNRRYPKFYGKNVKGVEFHGTFFELFPSVYLQK</sequence>
<comment type="similarity">
    <text evidence="1">Belongs to the bacterial solute-binding protein 5 family.</text>
</comment>
<organism evidence="5">
    <name type="scientific">freshwater metagenome</name>
    <dbReference type="NCBI Taxonomy" id="449393"/>
    <lineage>
        <taxon>unclassified sequences</taxon>
        <taxon>metagenomes</taxon>
        <taxon>ecological metagenomes</taxon>
    </lineage>
</organism>
<dbReference type="GO" id="GO:0042597">
    <property type="term" value="C:periplasmic space"/>
    <property type="evidence" value="ECO:0007669"/>
    <property type="project" value="UniProtKB-ARBA"/>
</dbReference>
<dbReference type="CDD" id="cd08506">
    <property type="entry name" value="PBP2_clavulanate_OppA2"/>
    <property type="match status" value="1"/>
</dbReference>
<dbReference type="EMBL" id="CAFBPX010000080">
    <property type="protein sequence ID" value="CAB5033335.1"/>
    <property type="molecule type" value="Genomic_DNA"/>
</dbReference>
<dbReference type="GO" id="GO:0043190">
    <property type="term" value="C:ATP-binding cassette (ABC) transporter complex"/>
    <property type="evidence" value="ECO:0007669"/>
    <property type="project" value="InterPro"/>
</dbReference>
<dbReference type="PIRSF" id="PIRSF002741">
    <property type="entry name" value="MppA"/>
    <property type="match status" value="1"/>
</dbReference>
<dbReference type="InterPro" id="IPR000914">
    <property type="entry name" value="SBP_5_dom"/>
</dbReference>
<feature type="compositionally biased region" description="Low complexity" evidence="3">
    <location>
        <begin position="25"/>
        <end position="38"/>
    </location>
</feature>
<dbReference type="Gene3D" id="3.40.190.10">
    <property type="entry name" value="Periplasmic binding protein-like II"/>
    <property type="match status" value="1"/>
</dbReference>
<evidence type="ECO:0000313" key="5">
    <source>
        <dbReference type="EMBL" id="CAB5033335.1"/>
    </source>
</evidence>
<feature type="region of interest" description="Disordered" evidence="3">
    <location>
        <begin position="25"/>
        <end position="48"/>
    </location>
</feature>
<dbReference type="InterPro" id="IPR030678">
    <property type="entry name" value="Peptide/Ni-bd"/>
</dbReference>
<dbReference type="GO" id="GO:0015833">
    <property type="term" value="P:peptide transport"/>
    <property type="evidence" value="ECO:0007669"/>
    <property type="project" value="TreeGrafter"/>
</dbReference>
<gene>
    <name evidence="5" type="ORF">UFOPK4175_00573</name>
</gene>
<dbReference type="SUPFAM" id="SSF53850">
    <property type="entry name" value="Periplasmic binding protein-like II"/>
    <property type="match status" value="1"/>
</dbReference>
<accession>A0A6J7RWU3</accession>
<protein>
    <submittedName>
        <fullName evidence="5">Unannotated protein</fullName>
    </submittedName>
</protein>
<name>A0A6J7RWU3_9ZZZZ</name>
<dbReference type="InterPro" id="IPR023765">
    <property type="entry name" value="SBP_5_CS"/>
</dbReference>